<feature type="non-terminal residue" evidence="2">
    <location>
        <position position="56"/>
    </location>
</feature>
<evidence type="ECO:0000259" key="1">
    <source>
        <dbReference type="Pfam" id="PF18072"/>
    </source>
</evidence>
<sequence length="56" mass="6556">MKEPVKINKDLIKAHGLTEEEYKRIKKILGREPNFTELGIFSVMWSEHCSYQSSKS</sequence>
<feature type="domain" description="Phosphoribosylformylglycinamidine synthase linker" evidence="1">
    <location>
        <begin position="14"/>
        <end position="51"/>
    </location>
</feature>
<dbReference type="PANTHER" id="PTHR43555:SF1">
    <property type="entry name" value="PHOSPHORIBOSYLFORMYLGLYCINAMIDINE SYNTHASE SUBUNIT PURL"/>
    <property type="match status" value="1"/>
</dbReference>
<name>X0UZB7_9ZZZZ</name>
<comment type="caution">
    <text evidence="2">The sequence shown here is derived from an EMBL/GenBank/DDBJ whole genome shotgun (WGS) entry which is preliminary data.</text>
</comment>
<dbReference type="PANTHER" id="PTHR43555">
    <property type="entry name" value="PHOSPHORIBOSYLFORMYLGLYCINAMIDINE SYNTHASE SUBUNIT PURL"/>
    <property type="match status" value="1"/>
</dbReference>
<proteinExistence type="predicted"/>
<dbReference type="InterPro" id="IPR010074">
    <property type="entry name" value="PRibForGlyAmidine_synth_PurL"/>
</dbReference>
<evidence type="ECO:0000313" key="2">
    <source>
        <dbReference type="EMBL" id="GAG04497.1"/>
    </source>
</evidence>
<dbReference type="InterPro" id="IPR036676">
    <property type="entry name" value="PurM-like_C_sf"/>
</dbReference>
<dbReference type="Gene3D" id="3.90.650.10">
    <property type="entry name" value="PurM-like C-terminal domain"/>
    <property type="match status" value="1"/>
</dbReference>
<reference evidence="2" key="1">
    <citation type="journal article" date="2014" name="Front. Microbiol.">
        <title>High frequency of phylogenetically diverse reductive dehalogenase-homologous genes in deep subseafloor sedimentary metagenomes.</title>
        <authorList>
            <person name="Kawai M."/>
            <person name="Futagami T."/>
            <person name="Toyoda A."/>
            <person name="Takaki Y."/>
            <person name="Nishi S."/>
            <person name="Hori S."/>
            <person name="Arai W."/>
            <person name="Tsubouchi T."/>
            <person name="Morono Y."/>
            <person name="Uchiyama I."/>
            <person name="Ito T."/>
            <person name="Fujiyama A."/>
            <person name="Inagaki F."/>
            <person name="Takami H."/>
        </authorList>
    </citation>
    <scope>NUCLEOTIDE SEQUENCE</scope>
    <source>
        <strain evidence="2">Expedition CK06-06</strain>
    </source>
</reference>
<gene>
    <name evidence="2" type="ORF">S01H1_42163</name>
</gene>
<protein>
    <recommendedName>
        <fullName evidence="1">Phosphoribosylformylglycinamidine synthase linker domain-containing protein</fullName>
    </recommendedName>
</protein>
<dbReference type="Pfam" id="PF18072">
    <property type="entry name" value="FGAR-AT_linker"/>
    <property type="match status" value="1"/>
</dbReference>
<dbReference type="GO" id="GO:0006189">
    <property type="term" value="P:'de novo' IMP biosynthetic process"/>
    <property type="evidence" value="ECO:0007669"/>
    <property type="project" value="InterPro"/>
</dbReference>
<dbReference type="EMBL" id="BARS01026785">
    <property type="protein sequence ID" value="GAG04497.1"/>
    <property type="molecule type" value="Genomic_DNA"/>
</dbReference>
<organism evidence="2">
    <name type="scientific">marine sediment metagenome</name>
    <dbReference type="NCBI Taxonomy" id="412755"/>
    <lineage>
        <taxon>unclassified sequences</taxon>
        <taxon>metagenomes</taxon>
        <taxon>ecological metagenomes</taxon>
    </lineage>
</organism>
<dbReference type="InterPro" id="IPR041609">
    <property type="entry name" value="PurL_linker"/>
</dbReference>
<dbReference type="GO" id="GO:0004642">
    <property type="term" value="F:phosphoribosylformylglycinamidine synthase activity"/>
    <property type="evidence" value="ECO:0007669"/>
    <property type="project" value="InterPro"/>
</dbReference>
<accession>X0UZB7</accession>
<dbReference type="SUPFAM" id="SSF109736">
    <property type="entry name" value="FGAM synthase PurL, linker domain"/>
    <property type="match status" value="1"/>
</dbReference>
<dbReference type="AlphaFoldDB" id="X0UZB7"/>